<accession>A0AAD3HA15</accession>
<evidence type="ECO:0000256" key="1">
    <source>
        <dbReference type="SAM" id="MobiDB-lite"/>
    </source>
</evidence>
<gene>
    <name evidence="4" type="ORF">CTEN210_12401</name>
</gene>
<name>A0AAD3HA15_9STRA</name>
<comment type="caution">
    <text evidence="4">The sequence shown here is derived from an EMBL/GenBank/DDBJ whole genome shotgun (WGS) entry which is preliminary data.</text>
</comment>
<dbReference type="SUPFAM" id="SSF54001">
    <property type="entry name" value="Cysteine proteinases"/>
    <property type="match status" value="1"/>
</dbReference>
<keyword evidence="2" id="KW-0812">Transmembrane</keyword>
<dbReference type="Gene3D" id="3.10.620.30">
    <property type="match status" value="1"/>
</dbReference>
<dbReference type="InterPro" id="IPR002931">
    <property type="entry name" value="Transglutaminase-like"/>
</dbReference>
<evidence type="ECO:0000256" key="2">
    <source>
        <dbReference type="SAM" id="Phobius"/>
    </source>
</evidence>
<dbReference type="EMBL" id="BLLK01000051">
    <property type="protein sequence ID" value="GFH55925.1"/>
    <property type="molecule type" value="Genomic_DNA"/>
</dbReference>
<keyword evidence="2" id="KW-1133">Transmembrane helix</keyword>
<dbReference type="Proteomes" id="UP001054902">
    <property type="component" value="Unassembled WGS sequence"/>
</dbReference>
<feature type="transmembrane region" description="Helical" evidence="2">
    <location>
        <begin position="44"/>
        <end position="63"/>
    </location>
</feature>
<feature type="transmembrane region" description="Helical" evidence="2">
    <location>
        <begin position="111"/>
        <end position="132"/>
    </location>
</feature>
<feature type="region of interest" description="Disordered" evidence="1">
    <location>
        <begin position="480"/>
        <end position="514"/>
    </location>
</feature>
<feature type="region of interest" description="Disordered" evidence="1">
    <location>
        <begin position="190"/>
        <end position="222"/>
    </location>
</feature>
<reference evidence="4 5" key="1">
    <citation type="journal article" date="2021" name="Sci. Rep.">
        <title>The genome of the diatom Chaetoceros tenuissimus carries an ancient integrated fragment of an extant virus.</title>
        <authorList>
            <person name="Hongo Y."/>
            <person name="Kimura K."/>
            <person name="Takaki Y."/>
            <person name="Yoshida Y."/>
            <person name="Baba S."/>
            <person name="Kobayashi G."/>
            <person name="Nagasaki K."/>
            <person name="Hano T."/>
            <person name="Tomaru Y."/>
        </authorList>
    </citation>
    <scope>NUCLEOTIDE SEQUENCE [LARGE SCALE GENOMIC DNA]</scope>
    <source>
        <strain evidence="4 5">NIES-3715</strain>
    </source>
</reference>
<feature type="compositionally biased region" description="Basic and acidic residues" evidence="1">
    <location>
        <begin position="341"/>
        <end position="357"/>
    </location>
</feature>
<evidence type="ECO:0000313" key="5">
    <source>
        <dbReference type="Proteomes" id="UP001054902"/>
    </source>
</evidence>
<feature type="region of interest" description="Disordered" evidence="1">
    <location>
        <begin position="341"/>
        <end position="363"/>
    </location>
</feature>
<dbReference type="InterPro" id="IPR038765">
    <property type="entry name" value="Papain-like_cys_pep_sf"/>
</dbReference>
<feature type="domain" description="Transglutaminase-like" evidence="3">
    <location>
        <begin position="557"/>
        <end position="610"/>
    </location>
</feature>
<evidence type="ECO:0000313" key="4">
    <source>
        <dbReference type="EMBL" id="GFH55925.1"/>
    </source>
</evidence>
<dbReference type="SMART" id="SM00460">
    <property type="entry name" value="TGc"/>
    <property type="match status" value="1"/>
</dbReference>
<organism evidence="4 5">
    <name type="scientific">Chaetoceros tenuissimus</name>
    <dbReference type="NCBI Taxonomy" id="426638"/>
    <lineage>
        <taxon>Eukaryota</taxon>
        <taxon>Sar</taxon>
        <taxon>Stramenopiles</taxon>
        <taxon>Ochrophyta</taxon>
        <taxon>Bacillariophyta</taxon>
        <taxon>Coscinodiscophyceae</taxon>
        <taxon>Chaetocerotophycidae</taxon>
        <taxon>Chaetocerotales</taxon>
        <taxon>Chaetocerotaceae</taxon>
        <taxon>Chaetoceros</taxon>
    </lineage>
</organism>
<feature type="compositionally biased region" description="Basic and acidic residues" evidence="1">
    <location>
        <begin position="190"/>
        <end position="199"/>
    </location>
</feature>
<proteinExistence type="predicted"/>
<keyword evidence="2" id="KW-0472">Membrane</keyword>
<keyword evidence="5" id="KW-1185">Reference proteome</keyword>
<sequence>MKVHHYKDVTPSAQQPYSESYFSCQRNIFPSPMHKRRSIGVRKIFIGILICSIAIFQLFMQNTEPGCSSQSHQHGISPIDQDYYSFWSASTIIVLWYSNLYDGRIGLTNQFYLKVPLCILATITPVYSFSWWKKFHPANPFISKKSPIHRHPQYDFSRLGHVFGDQKSFPSLSLSNIDTIENVELGADAAHENDVKSTDNDNTNESSNKEKDTETQDTSSQEKKLTTMFKFYHPGTNTTLYSHGVKLSQFKAWIRYKLNEQSASKIKKNENRKGSSFSSTEWSHFDEGDDNNDIVQYITSKQVDASDEGTRKILRQEWFQSRLLLDRTDVIAVYSSDSKKEEEDNDIRSDDTKEVNGKKSSSKRGGFEDLLIGYVNRLVGIMEDEQLDGRFSSDSTRKEEDIPRFDLLSWLKANYGHKATDNLLLENYEILTLDEQMKSMQHLLDWFKESFPYYYDKCTNCGASYREDCLKQAEEKQLNTDEDNDISTINDKDSNNATEASNDEKEETETHDGSFLGYCYPNPSELEGKASRTEIFECHKCKHITRFPRYNAVKQIVENSGRGRCGEYSILLYRILRALGHECRWVVDWADHVWVETRIGSRWVHMDPCEAALDNPLLYQDWGKSQTFIIALFVPLSRENNFHLDMSNPEKEFALVEDATETYTTKFNETIARREESNEDEIDHIIDRARNLLLNKLQAFSAQNTNGMNVMK</sequence>
<protein>
    <recommendedName>
        <fullName evidence="3">Transglutaminase-like domain-containing protein</fullName>
    </recommendedName>
</protein>
<feature type="transmembrane region" description="Helical" evidence="2">
    <location>
        <begin position="83"/>
        <end position="99"/>
    </location>
</feature>
<dbReference type="AlphaFoldDB" id="A0AAD3HA15"/>
<dbReference type="Pfam" id="PF01841">
    <property type="entry name" value="Transglut_core"/>
    <property type="match status" value="1"/>
</dbReference>
<evidence type="ECO:0000259" key="3">
    <source>
        <dbReference type="SMART" id="SM00460"/>
    </source>
</evidence>
<feature type="compositionally biased region" description="Basic and acidic residues" evidence="1">
    <location>
        <begin position="207"/>
        <end position="222"/>
    </location>
</feature>